<evidence type="ECO:0000256" key="6">
    <source>
        <dbReference type="ARBA" id="ARBA00050652"/>
    </source>
</evidence>
<dbReference type="Pfam" id="PF03588">
    <property type="entry name" value="Leu_Phe_trans"/>
    <property type="match status" value="1"/>
</dbReference>
<dbReference type="FunFam" id="3.30.70.3550:FF:000001">
    <property type="entry name" value="Leucyl/phenylalanyl-tRNA--protein transferase"/>
    <property type="match status" value="1"/>
</dbReference>
<comment type="catalytic activity">
    <reaction evidence="6 15">
        <text>N-terminal L-arginyl-[protein] + L-leucyl-tRNA(Leu) = N-terminal L-leucyl-L-arginyl-[protein] + tRNA(Leu) + H(+)</text>
        <dbReference type="Rhea" id="RHEA:50416"/>
        <dbReference type="Rhea" id="RHEA-COMP:9613"/>
        <dbReference type="Rhea" id="RHEA-COMP:9622"/>
        <dbReference type="Rhea" id="RHEA-COMP:12672"/>
        <dbReference type="Rhea" id="RHEA-COMP:12673"/>
        <dbReference type="ChEBI" id="CHEBI:15378"/>
        <dbReference type="ChEBI" id="CHEBI:64719"/>
        <dbReference type="ChEBI" id="CHEBI:78442"/>
        <dbReference type="ChEBI" id="CHEBI:78494"/>
        <dbReference type="ChEBI" id="CHEBI:133044"/>
        <dbReference type="EC" id="2.3.2.6"/>
    </reaction>
</comment>
<evidence type="ECO:0000256" key="12">
    <source>
        <dbReference type="ARBA" id="ARBA00077136"/>
    </source>
</evidence>
<gene>
    <name evidence="15" type="primary">aat</name>
    <name evidence="16" type="ORF">A1356_03645</name>
</gene>
<organism evidence="16 17">
    <name type="scientific">Methylomonas koyamae</name>
    <dbReference type="NCBI Taxonomy" id="702114"/>
    <lineage>
        <taxon>Bacteria</taxon>
        <taxon>Pseudomonadati</taxon>
        <taxon>Pseudomonadota</taxon>
        <taxon>Gammaproteobacteria</taxon>
        <taxon>Methylococcales</taxon>
        <taxon>Methylococcaceae</taxon>
        <taxon>Methylomonas</taxon>
    </lineage>
</organism>
<evidence type="ECO:0000256" key="15">
    <source>
        <dbReference type="HAMAP-Rule" id="MF_00688"/>
    </source>
</evidence>
<evidence type="ECO:0000256" key="4">
    <source>
        <dbReference type="ARBA" id="ARBA00023315"/>
    </source>
</evidence>
<name>A0A291IGW6_9GAMM</name>
<reference evidence="16 17" key="1">
    <citation type="submission" date="2016-03" db="EMBL/GenBank/DDBJ databases">
        <authorList>
            <person name="Heylen K."/>
            <person name="De Vos P."/>
            <person name="Vekeman B."/>
        </authorList>
    </citation>
    <scope>NUCLEOTIDE SEQUENCE [LARGE SCALE GENOMIC DNA]</scope>
    <source>
        <strain evidence="16 17">R-49807</strain>
    </source>
</reference>
<dbReference type="Gene3D" id="3.30.70.3550">
    <property type="entry name" value="Leucyl/phenylalanyl-tRNA-protein transferase, N-terminal domain"/>
    <property type="match status" value="1"/>
</dbReference>
<evidence type="ECO:0000256" key="13">
    <source>
        <dbReference type="ARBA" id="ARBA00077165"/>
    </source>
</evidence>
<protein>
    <recommendedName>
        <fullName evidence="11 15">Leucyl/phenylalanyl-tRNA--protein transferase</fullName>
        <ecNumber evidence="10 15">2.3.2.6</ecNumber>
    </recommendedName>
    <alternativeName>
        <fullName evidence="12 15">L/F-transferase</fullName>
    </alternativeName>
    <alternativeName>
        <fullName evidence="13 15">Leucyltransferase</fullName>
    </alternativeName>
    <alternativeName>
        <fullName evidence="14 15">Phenyalanyltransferase</fullName>
    </alternativeName>
</protein>
<evidence type="ECO:0000313" key="16">
    <source>
        <dbReference type="EMBL" id="OAI29883.1"/>
    </source>
</evidence>
<evidence type="ECO:0000313" key="17">
    <source>
        <dbReference type="Proteomes" id="UP000077734"/>
    </source>
</evidence>
<keyword evidence="4 15" id="KW-0012">Acyltransferase</keyword>
<dbReference type="Gene3D" id="3.40.630.70">
    <property type="entry name" value="Leucyl/phenylalanyl-tRNA-protein transferase, C-terminal domain"/>
    <property type="match status" value="1"/>
</dbReference>
<keyword evidence="3 15" id="KW-0808">Transferase</keyword>
<dbReference type="Proteomes" id="UP000077734">
    <property type="component" value="Unassembled WGS sequence"/>
</dbReference>
<evidence type="ECO:0000256" key="11">
    <source>
        <dbReference type="ARBA" id="ARBA00074372"/>
    </source>
</evidence>
<keyword evidence="17" id="KW-1185">Reference proteome</keyword>
<sequence length="229" mass="25866">MQLTLLDSDHPEQAFPPLHKALKEPNGLLAFGGCLSPKRIVNAYRHGAFPWFNPGEPILWWSPDPRLVLFPEHLQVSRSLAKTLRKGRFEIRYDTAFKEVIAACAAPRSDSGGTWITDDMRRAYQTLHHLGIAHSCEAWRDGKLAGGLYGLAIGQVFFGESMFHRETDASKVAFVDLVERLSAWGYRLIDCQVRSEHLLSLGAEEIPRQRFAELLERLCTQAPAAEAWR</sequence>
<dbReference type="FunFam" id="3.40.630.70:FF:000001">
    <property type="entry name" value="Leucyl/phenylalanyl-tRNA--protein transferase"/>
    <property type="match status" value="1"/>
</dbReference>
<evidence type="ECO:0000256" key="7">
    <source>
        <dbReference type="ARBA" id="ARBA00051538"/>
    </source>
</evidence>
<comment type="caution">
    <text evidence="16">The sequence shown here is derived from an EMBL/GenBank/DDBJ whole genome shotgun (WGS) entry which is preliminary data.</text>
</comment>
<dbReference type="PANTHER" id="PTHR30098">
    <property type="entry name" value="LEUCYL/PHENYLALANYL-TRNA--PROTEIN TRANSFERASE"/>
    <property type="match status" value="1"/>
</dbReference>
<dbReference type="AlphaFoldDB" id="A0A291IGW6"/>
<dbReference type="PANTHER" id="PTHR30098:SF2">
    <property type="entry name" value="LEUCYL_PHENYLALANYL-TRNA--PROTEIN TRANSFERASE"/>
    <property type="match status" value="1"/>
</dbReference>
<dbReference type="GO" id="GO:0008914">
    <property type="term" value="F:leucyl-tRNA--protein transferase activity"/>
    <property type="evidence" value="ECO:0007669"/>
    <property type="project" value="UniProtKB-UniRule"/>
</dbReference>
<comment type="catalytic activity">
    <reaction evidence="5 15">
        <text>L-phenylalanyl-tRNA(Phe) + an N-terminal L-alpha-aminoacyl-[protein] = an N-terminal L-phenylalanyl-L-alpha-aminoacyl-[protein] + tRNA(Phe)</text>
        <dbReference type="Rhea" id="RHEA:43632"/>
        <dbReference type="Rhea" id="RHEA-COMP:9668"/>
        <dbReference type="Rhea" id="RHEA-COMP:9699"/>
        <dbReference type="Rhea" id="RHEA-COMP:10636"/>
        <dbReference type="Rhea" id="RHEA-COMP:10637"/>
        <dbReference type="ChEBI" id="CHEBI:78442"/>
        <dbReference type="ChEBI" id="CHEBI:78531"/>
        <dbReference type="ChEBI" id="CHEBI:78597"/>
        <dbReference type="ChEBI" id="CHEBI:83561"/>
        <dbReference type="EC" id="2.3.2.6"/>
    </reaction>
</comment>
<evidence type="ECO:0000256" key="5">
    <source>
        <dbReference type="ARBA" id="ARBA00050607"/>
    </source>
</evidence>
<comment type="subcellular location">
    <subcellularLocation>
        <location evidence="1 15">Cytoplasm</location>
    </subcellularLocation>
</comment>
<evidence type="ECO:0000256" key="10">
    <source>
        <dbReference type="ARBA" id="ARBA00066767"/>
    </source>
</evidence>
<dbReference type="GO" id="GO:0005737">
    <property type="term" value="C:cytoplasm"/>
    <property type="evidence" value="ECO:0007669"/>
    <property type="project" value="UniProtKB-SubCell"/>
</dbReference>
<dbReference type="KEGG" id="mko:MKLM6_1153"/>
<dbReference type="HAMAP" id="MF_00688">
    <property type="entry name" value="Leu_Phe_trans"/>
    <property type="match status" value="1"/>
</dbReference>
<dbReference type="InterPro" id="IPR004616">
    <property type="entry name" value="Leu/Phe-tRNA_Trfase"/>
</dbReference>
<comment type="catalytic activity">
    <reaction evidence="7 15">
        <text>N-terminal L-lysyl-[protein] + L-leucyl-tRNA(Leu) = N-terminal L-leucyl-L-lysyl-[protein] + tRNA(Leu) + H(+)</text>
        <dbReference type="Rhea" id="RHEA:12340"/>
        <dbReference type="Rhea" id="RHEA-COMP:9613"/>
        <dbReference type="Rhea" id="RHEA-COMP:9622"/>
        <dbReference type="Rhea" id="RHEA-COMP:12670"/>
        <dbReference type="Rhea" id="RHEA-COMP:12671"/>
        <dbReference type="ChEBI" id="CHEBI:15378"/>
        <dbReference type="ChEBI" id="CHEBI:65249"/>
        <dbReference type="ChEBI" id="CHEBI:78442"/>
        <dbReference type="ChEBI" id="CHEBI:78494"/>
        <dbReference type="ChEBI" id="CHEBI:133043"/>
        <dbReference type="EC" id="2.3.2.6"/>
    </reaction>
</comment>
<comment type="similarity">
    <text evidence="9 15">Belongs to the L/F-transferase family.</text>
</comment>
<dbReference type="EMBL" id="LUUL01000023">
    <property type="protein sequence ID" value="OAI29883.1"/>
    <property type="molecule type" value="Genomic_DNA"/>
</dbReference>
<dbReference type="GO" id="GO:0030163">
    <property type="term" value="P:protein catabolic process"/>
    <property type="evidence" value="ECO:0007669"/>
    <property type="project" value="UniProtKB-UniRule"/>
</dbReference>
<keyword evidence="2 15" id="KW-0963">Cytoplasm</keyword>
<proteinExistence type="inferred from homology"/>
<evidence type="ECO:0000256" key="8">
    <source>
        <dbReference type="ARBA" id="ARBA00054043"/>
    </source>
</evidence>
<evidence type="ECO:0000256" key="3">
    <source>
        <dbReference type="ARBA" id="ARBA00022679"/>
    </source>
</evidence>
<comment type="function">
    <text evidence="8 15">Functions in the N-end rule pathway of protein degradation where it conjugates Leu, Phe and, less efficiently, Met from aminoacyl-tRNAs to the N-termini of proteins containing an N-terminal arginine or lysine.</text>
</comment>
<dbReference type="EC" id="2.3.2.6" evidence="10 15"/>
<accession>A0A291IGW6</accession>
<dbReference type="InterPro" id="IPR016181">
    <property type="entry name" value="Acyl_CoA_acyltransferase"/>
</dbReference>
<evidence type="ECO:0000256" key="2">
    <source>
        <dbReference type="ARBA" id="ARBA00022490"/>
    </source>
</evidence>
<dbReference type="InterPro" id="IPR042203">
    <property type="entry name" value="Leu/Phe-tRNA_Trfase_C"/>
</dbReference>
<dbReference type="InterPro" id="IPR042221">
    <property type="entry name" value="Leu/Phe-tRNA_Trfase_N"/>
</dbReference>
<dbReference type="NCBIfam" id="TIGR00667">
    <property type="entry name" value="aat"/>
    <property type="match status" value="1"/>
</dbReference>
<dbReference type="RefSeq" id="WP_064024469.1">
    <property type="nucleotide sequence ID" value="NZ_CP023669.1"/>
</dbReference>
<evidence type="ECO:0000256" key="1">
    <source>
        <dbReference type="ARBA" id="ARBA00004496"/>
    </source>
</evidence>
<dbReference type="SUPFAM" id="SSF55729">
    <property type="entry name" value="Acyl-CoA N-acyltransferases (Nat)"/>
    <property type="match status" value="1"/>
</dbReference>
<evidence type="ECO:0000256" key="14">
    <source>
        <dbReference type="ARBA" id="ARBA00083640"/>
    </source>
</evidence>
<evidence type="ECO:0000256" key="9">
    <source>
        <dbReference type="ARBA" id="ARBA00061535"/>
    </source>
</evidence>